<organism evidence="2 3">
    <name type="scientific">Dictyobacter formicarum</name>
    <dbReference type="NCBI Taxonomy" id="2778368"/>
    <lineage>
        <taxon>Bacteria</taxon>
        <taxon>Bacillati</taxon>
        <taxon>Chloroflexota</taxon>
        <taxon>Ktedonobacteria</taxon>
        <taxon>Ktedonobacterales</taxon>
        <taxon>Dictyobacteraceae</taxon>
        <taxon>Dictyobacter</taxon>
    </lineage>
</organism>
<reference evidence="2 3" key="1">
    <citation type="journal article" date="2021" name="Int. J. Syst. Evol. Microbiol.">
        <title>Reticulibacter mediterranei gen. nov., sp. nov., within the new family Reticulibacteraceae fam. nov., and Ktedonospora formicarum gen. nov., sp. nov., Ktedonobacter robiniae sp. nov., Dictyobacter formicarum sp. nov. and Dictyobacter arantiisoli sp. nov., belonging to the class Ktedonobacteria.</title>
        <authorList>
            <person name="Yabe S."/>
            <person name="Zheng Y."/>
            <person name="Wang C.M."/>
            <person name="Sakai Y."/>
            <person name="Abe K."/>
            <person name="Yokota A."/>
            <person name="Donadio S."/>
            <person name="Cavaletti L."/>
            <person name="Monciardini P."/>
        </authorList>
    </citation>
    <scope>NUCLEOTIDE SEQUENCE [LARGE SCALE GENOMIC DNA]</scope>
    <source>
        <strain evidence="2 3">SOSP1-9</strain>
    </source>
</reference>
<dbReference type="EMBL" id="BNJJ01000025">
    <property type="protein sequence ID" value="GHO88598.1"/>
    <property type="molecule type" value="Genomic_DNA"/>
</dbReference>
<evidence type="ECO:0000313" key="3">
    <source>
        <dbReference type="Proteomes" id="UP000635565"/>
    </source>
</evidence>
<accession>A0ABQ3VSP6</accession>
<keyword evidence="3" id="KW-1185">Reference proteome</keyword>
<protein>
    <recommendedName>
        <fullName evidence="4">Transposase</fullName>
    </recommendedName>
</protein>
<name>A0ABQ3VSP6_9CHLR</name>
<proteinExistence type="predicted"/>
<evidence type="ECO:0000256" key="1">
    <source>
        <dbReference type="SAM" id="MobiDB-lite"/>
    </source>
</evidence>
<feature type="region of interest" description="Disordered" evidence="1">
    <location>
        <begin position="1"/>
        <end position="23"/>
    </location>
</feature>
<sequence>MVENEGRGVKGEQGKKRGRRGESVYEPYRRRVEELLEEQEKLPVKQRYTAAKMYEVIREEGYGGCESRVRQEVGKWKHRGEYGEVYVPLSYEPGEDAQCDWVRRVGAYEIPV</sequence>
<evidence type="ECO:0000313" key="2">
    <source>
        <dbReference type="EMBL" id="GHO88598.1"/>
    </source>
</evidence>
<evidence type="ECO:0008006" key="4">
    <source>
        <dbReference type="Google" id="ProtNLM"/>
    </source>
</evidence>
<dbReference type="Proteomes" id="UP000635565">
    <property type="component" value="Unassembled WGS sequence"/>
</dbReference>
<gene>
    <name evidence="2" type="ORF">KSZ_66040</name>
</gene>
<comment type="caution">
    <text evidence="2">The sequence shown here is derived from an EMBL/GenBank/DDBJ whole genome shotgun (WGS) entry which is preliminary data.</text>
</comment>